<dbReference type="RefSeq" id="WP_345613454.1">
    <property type="nucleotide sequence ID" value="NZ_BAABJO010000062.1"/>
</dbReference>
<dbReference type="EMBL" id="BAABJO010000062">
    <property type="protein sequence ID" value="GAA5142672.1"/>
    <property type="molecule type" value="Genomic_DNA"/>
</dbReference>
<dbReference type="PANTHER" id="PTHR44846:SF17">
    <property type="entry name" value="GNTR-FAMILY TRANSCRIPTIONAL REGULATOR"/>
    <property type="match status" value="1"/>
</dbReference>
<accession>A0ABP9P916</accession>
<evidence type="ECO:0000256" key="3">
    <source>
        <dbReference type="ARBA" id="ARBA00023163"/>
    </source>
</evidence>
<dbReference type="SMART" id="SM00345">
    <property type="entry name" value="HTH_GNTR"/>
    <property type="match status" value="1"/>
</dbReference>
<keyword evidence="7" id="KW-1185">Reference proteome</keyword>
<protein>
    <recommendedName>
        <fullName evidence="5">HTH gntR-type domain-containing protein</fullName>
    </recommendedName>
</protein>
<dbReference type="InterPro" id="IPR036390">
    <property type="entry name" value="WH_DNA-bd_sf"/>
</dbReference>
<organism evidence="6 7">
    <name type="scientific">Pseudonocardia adelaidensis</name>
    <dbReference type="NCBI Taxonomy" id="648754"/>
    <lineage>
        <taxon>Bacteria</taxon>
        <taxon>Bacillati</taxon>
        <taxon>Actinomycetota</taxon>
        <taxon>Actinomycetes</taxon>
        <taxon>Pseudonocardiales</taxon>
        <taxon>Pseudonocardiaceae</taxon>
        <taxon>Pseudonocardia</taxon>
    </lineage>
</organism>
<dbReference type="PANTHER" id="PTHR44846">
    <property type="entry name" value="MANNOSYL-D-GLYCERATE TRANSPORT/METABOLISM SYSTEM REPRESSOR MNGR-RELATED"/>
    <property type="match status" value="1"/>
</dbReference>
<keyword evidence="1" id="KW-0805">Transcription regulation</keyword>
<dbReference type="Pfam" id="PF00392">
    <property type="entry name" value="GntR"/>
    <property type="match status" value="1"/>
</dbReference>
<feature type="region of interest" description="Disordered" evidence="4">
    <location>
        <begin position="91"/>
        <end position="118"/>
    </location>
</feature>
<proteinExistence type="predicted"/>
<feature type="compositionally biased region" description="Polar residues" evidence="4">
    <location>
        <begin position="15"/>
        <end position="25"/>
    </location>
</feature>
<reference evidence="7" key="1">
    <citation type="journal article" date="2019" name="Int. J. Syst. Evol. Microbiol.">
        <title>The Global Catalogue of Microorganisms (GCM) 10K type strain sequencing project: providing services to taxonomists for standard genome sequencing and annotation.</title>
        <authorList>
            <consortium name="The Broad Institute Genomics Platform"/>
            <consortium name="The Broad Institute Genome Sequencing Center for Infectious Disease"/>
            <person name="Wu L."/>
            <person name="Ma J."/>
        </authorList>
    </citation>
    <scope>NUCLEOTIDE SEQUENCE [LARGE SCALE GENOMIC DNA]</scope>
    <source>
        <strain evidence="7">JCM 18302</strain>
    </source>
</reference>
<dbReference type="SUPFAM" id="SSF46785">
    <property type="entry name" value="Winged helix' DNA-binding domain"/>
    <property type="match status" value="1"/>
</dbReference>
<sequence>MKAPGVRRPIPPISSEGSLGSTDGSEQPAPDSPYQRIATDLRAAIACGALTTGDPLPTIDTLRERYKVAAGTANCAVAVLKAEGLVAASRGKRAVVADPSHLEDQGSSGPRRLGRPGP</sequence>
<dbReference type="InterPro" id="IPR036388">
    <property type="entry name" value="WH-like_DNA-bd_sf"/>
</dbReference>
<gene>
    <name evidence="6" type="ORF">GCM10023320_83210</name>
</gene>
<dbReference type="Gene3D" id="1.10.10.10">
    <property type="entry name" value="Winged helix-like DNA-binding domain superfamily/Winged helix DNA-binding domain"/>
    <property type="match status" value="1"/>
</dbReference>
<dbReference type="InterPro" id="IPR000524">
    <property type="entry name" value="Tscrpt_reg_HTH_GntR"/>
</dbReference>
<evidence type="ECO:0000256" key="1">
    <source>
        <dbReference type="ARBA" id="ARBA00023015"/>
    </source>
</evidence>
<keyword evidence="3" id="KW-0804">Transcription</keyword>
<dbReference type="Proteomes" id="UP001500804">
    <property type="component" value="Unassembled WGS sequence"/>
</dbReference>
<evidence type="ECO:0000259" key="5">
    <source>
        <dbReference type="PROSITE" id="PS50949"/>
    </source>
</evidence>
<evidence type="ECO:0000256" key="2">
    <source>
        <dbReference type="ARBA" id="ARBA00023125"/>
    </source>
</evidence>
<evidence type="ECO:0000313" key="6">
    <source>
        <dbReference type="EMBL" id="GAA5142672.1"/>
    </source>
</evidence>
<dbReference type="InterPro" id="IPR050679">
    <property type="entry name" value="Bact_HTH_transcr_reg"/>
</dbReference>
<dbReference type="PROSITE" id="PS50949">
    <property type="entry name" value="HTH_GNTR"/>
    <property type="match status" value="1"/>
</dbReference>
<keyword evidence="2" id="KW-0238">DNA-binding</keyword>
<feature type="domain" description="HTH gntR-type" evidence="5">
    <location>
        <begin position="31"/>
        <end position="99"/>
    </location>
</feature>
<evidence type="ECO:0000256" key="4">
    <source>
        <dbReference type="SAM" id="MobiDB-lite"/>
    </source>
</evidence>
<feature type="region of interest" description="Disordered" evidence="4">
    <location>
        <begin position="1"/>
        <end position="33"/>
    </location>
</feature>
<name>A0ABP9P916_9PSEU</name>
<evidence type="ECO:0000313" key="7">
    <source>
        <dbReference type="Proteomes" id="UP001500804"/>
    </source>
</evidence>
<comment type="caution">
    <text evidence="6">The sequence shown here is derived from an EMBL/GenBank/DDBJ whole genome shotgun (WGS) entry which is preliminary data.</text>
</comment>